<protein>
    <submittedName>
        <fullName evidence="5">Rubrerythrin-2</fullName>
        <ecNumber evidence="5">1.11.1.1</ecNumber>
    </submittedName>
</protein>
<dbReference type="InterPro" id="IPR003251">
    <property type="entry name" value="Rr_diiron-bd_dom"/>
</dbReference>
<dbReference type="InterPro" id="IPR009040">
    <property type="entry name" value="Ferritin-like_diiron"/>
</dbReference>
<evidence type="ECO:0000259" key="4">
    <source>
        <dbReference type="PROSITE" id="PS50905"/>
    </source>
</evidence>
<dbReference type="PROSITE" id="PS50905">
    <property type="entry name" value="FERRITIN_LIKE"/>
    <property type="match status" value="1"/>
</dbReference>
<keyword evidence="2" id="KW-0813">Transport</keyword>
<dbReference type="SUPFAM" id="SSF57802">
    <property type="entry name" value="Rubredoxin-like"/>
    <property type="match status" value="1"/>
</dbReference>
<dbReference type="InterPro" id="IPR012347">
    <property type="entry name" value="Ferritin-like"/>
</dbReference>
<organism evidence="5 6">
    <name type="scientific">Oxobacter pfennigii</name>
    <dbReference type="NCBI Taxonomy" id="36849"/>
    <lineage>
        <taxon>Bacteria</taxon>
        <taxon>Bacillati</taxon>
        <taxon>Bacillota</taxon>
        <taxon>Clostridia</taxon>
        <taxon>Eubacteriales</taxon>
        <taxon>Clostridiaceae</taxon>
        <taxon>Oxobacter</taxon>
    </lineage>
</organism>
<dbReference type="OrthoDB" id="9799749at2"/>
<dbReference type="STRING" id="36849.OXPF_10150"/>
<gene>
    <name evidence="5" type="primary">rbr2</name>
    <name evidence="5" type="ORF">OXPF_10150</name>
</gene>
<keyword evidence="3" id="KW-0249">Electron transport</keyword>
<proteinExistence type="predicted"/>
<dbReference type="CDD" id="cd01041">
    <property type="entry name" value="Rubrerythrin"/>
    <property type="match status" value="1"/>
</dbReference>
<dbReference type="Pfam" id="PF21349">
    <property type="entry name" value="RUBY_RBDX"/>
    <property type="match status" value="1"/>
</dbReference>
<evidence type="ECO:0000256" key="2">
    <source>
        <dbReference type="ARBA" id="ARBA00022448"/>
    </source>
</evidence>
<dbReference type="Gene3D" id="1.20.1260.10">
    <property type="match status" value="1"/>
</dbReference>
<comment type="caution">
    <text evidence="5">The sequence shown here is derived from an EMBL/GenBank/DDBJ whole genome shotgun (WGS) entry which is preliminary data.</text>
</comment>
<dbReference type="Pfam" id="PF02915">
    <property type="entry name" value="Rubrerythrin"/>
    <property type="match status" value="1"/>
</dbReference>
<keyword evidence="5" id="KW-0560">Oxidoreductase</keyword>
<evidence type="ECO:0000313" key="6">
    <source>
        <dbReference type="Proteomes" id="UP000050326"/>
    </source>
</evidence>
<comment type="cofactor">
    <cofactor evidence="1">
        <name>Fe(3+)</name>
        <dbReference type="ChEBI" id="CHEBI:29034"/>
    </cofactor>
</comment>
<reference evidence="5 6" key="1">
    <citation type="submission" date="2015-09" db="EMBL/GenBank/DDBJ databases">
        <title>Genome sequence of Oxobacter pfennigii DSM 3222.</title>
        <authorList>
            <person name="Poehlein A."/>
            <person name="Bengelsdorf F.R."/>
            <person name="Schiel-Bengelsdorf B."/>
            <person name="Duerre P."/>
            <person name="Daniel R."/>
        </authorList>
    </citation>
    <scope>NUCLEOTIDE SEQUENCE [LARGE SCALE GENOMIC DNA]</scope>
    <source>
        <strain evidence="5 6">DSM 3222</strain>
    </source>
</reference>
<keyword evidence="6" id="KW-1185">Reference proteome</keyword>
<dbReference type="Proteomes" id="UP000050326">
    <property type="component" value="Unassembled WGS sequence"/>
</dbReference>
<evidence type="ECO:0000256" key="3">
    <source>
        <dbReference type="ARBA" id="ARBA00022982"/>
    </source>
</evidence>
<dbReference type="EC" id="1.11.1.1" evidence="5"/>
<name>A0A0P8WAW5_9CLOT</name>
<dbReference type="RefSeq" id="WP_054874105.1">
    <property type="nucleotide sequence ID" value="NZ_LKET01000021.1"/>
</dbReference>
<dbReference type="AlphaFoldDB" id="A0A0P8WAW5"/>
<dbReference type="PANTHER" id="PTHR33746:SF4">
    <property type="entry name" value="RUBRERYTHRIN"/>
    <property type="match status" value="1"/>
</dbReference>
<dbReference type="GO" id="GO:0046872">
    <property type="term" value="F:metal ion binding"/>
    <property type="evidence" value="ECO:0007669"/>
    <property type="project" value="InterPro"/>
</dbReference>
<feature type="domain" description="Ferritin-like diiron" evidence="4">
    <location>
        <begin position="2"/>
        <end position="146"/>
    </location>
</feature>
<evidence type="ECO:0000313" key="5">
    <source>
        <dbReference type="EMBL" id="KPU45780.1"/>
    </source>
</evidence>
<dbReference type="EMBL" id="LKET01000021">
    <property type="protein sequence ID" value="KPU45780.1"/>
    <property type="molecule type" value="Genomic_DNA"/>
</dbReference>
<dbReference type="CDD" id="cd00729">
    <property type="entry name" value="rubredoxin_SM"/>
    <property type="match status" value="1"/>
</dbReference>
<dbReference type="SUPFAM" id="SSF47240">
    <property type="entry name" value="Ferritin-like"/>
    <property type="match status" value="1"/>
</dbReference>
<dbReference type="Gene3D" id="2.20.28.10">
    <property type="match status" value="1"/>
</dbReference>
<dbReference type="InterPro" id="IPR048574">
    <property type="entry name" value="RUBY_RBDX"/>
</dbReference>
<evidence type="ECO:0000256" key="1">
    <source>
        <dbReference type="ARBA" id="ARBA00001965"/>
    </source>
</evidence>
<sequence length="184" mass="20353">MPVQNAMTADFLRSAYGGESMAHMRYLIWGNLAEKEGFKNTGRLFKAIAYAEQVHADNHFKELKVQQGDYTVAAGAVFGIGTIVENLQGAINGELHEIEQMYPVYLNTAKFQEEKGAERSFHFALEAEKVHAILFKQAQDAAKAGNDIQFESVNVCPVCGHTVTDEAPDKCPICGAKKEMYKGF</sequence>
<dbReference type="InterPro" id="IPR052753">
    <property type="entry name" value="Rbr2/Nigerythrin"/>
</dbReference>
<dbReference type="GO" id="GO:0016692">
    <property type="term" value="F:NADH peroxidase activity"/>
    <property type="evidence" value="ECO:0007669"/>
    <property type="project" value="UniProtKB-EC"/>
</dbReference>
<dbReference type="PATRIC" id="fig|36849.3.peg.1082"/>
<keyword evidence="5" id="KW-0575">Peroxidase</keyword>
<accession>A0A0P8WAW5</accession>
<dbReference type="InterPro" id="IPR009078">
    <property type="entry name" value="Ferritin-like_SF"/>
</dbReference>
<dbReference type="PANTHER" id="PTHR33746">
    <property type="entry name" value="RUBRERYTHRIN"/>
    <property type="match status" value="1"/>
</dbReference>